<dbReference type="HOGENOM" id="CLU_2905456_0_0_1"/>
<reference evidence="1 2" key="1">
    <citation type="submission" date="2014-04" db="EMBL/GenBank/DDBJ databases">
        <authorList>
            <consortium name="DOE Joint Genome Institute"/>
            <person name="Kuo A."/>
            <person name="Kohler A."/>
            <person name="Nagy L.G."/>
            <person name="Floudas D."/>
            <person name="Copeland A."/>
            <person name="Barry K.W."/>
            <person name="Cichocki N."/>
            <person name="Veneault-Fourrey C."/>
            <person name="LaButti K."/>
            <person name="Lindquist E.A."/>
            <person name="Lipzen A."/>
            <person name="Lundell T."/>
            <person name="Morin E."/>
            <person name="Murat C."/>
            <person name="Sun H."/>
            <person name="Tunlid A."/>
            <person name="Henrissat B."/>
            <person name="Grigoriev I.V."/>
            <person name="Hibbett D.S."/>
            <person name="Martin F."/>
            <person name="Nordberg H.P."/>
            <person name="Cantor M.N."/>
            <person name="Hua S.X."/>
        </authorList>
    </citation>
    <scope>NUCLEOTIDE SEQUENCE [LARGE SCALE GENOMIC DNA]</scope>
    <source>
        <strain evidence="1 2">Foug A</strain>
    </source>
</reference>
<reference evidence="2" key="2">
    <citation type="submission" date="2015-01" db="EMBL/GenBank/DDBJ databases">
        <title>Evolutionary Origins and Diversification of the Mycorrhizal Mutualists.</title>
        <authorList>
            <consortium name="DOE Joint Genome Institute"/>
            <consortium name="Mycorrhizal Genomics Consortium"/>
            <person name="Kohler A."/>
            <person name="Kuo A."/>
            <person name="Nagy L.G."/>
            <person name="Floudas D."/>
            <person name="Copeland A."/>
            <person name="Barry K.W."/>
            <person name="Cichocki N."/>
            <person name="Veneault-Fourrey C."/>
            <person name="LaButti K."/>
            <person name="Lindquist E.A."/>
            <person name="Lipzen A."/>
            <person name="Lundell T."/>
            <person name="Morin E."/>
            <person name="Murat C."/>
            <person name="Riley R."/>
            <person name="Ohm R."/>
            <person name="Sun H."/>
            <person name="Tunlid A."/>
            <person name="Henrissat B."/>
            <person name="Grigoriev I.V."/>
            <person name="Hibbett D.S."/>
            <person name="Martin F."/>
        </authorList>
    </citation>
    <scope>NUCLEOTIDE SEQUENCE [LARGE SCALE GENOMIC DNA]</scope>
    <source>
        <strain evidence="2">Foug A</strain>
    </source>
</reference>
<name>A0A0C3A181_9AGAM</name>
<dbReference type="AlphaFoldDB" id="A0A0C3A181"/>
<accession>A0A0C3A181</accession>
<keyword evidence="2" id="KW-1185">Reference proteome</keyword>
<dbReference type="InParanoid" id="A0A0C3A181"/>
<organism evidence="1 2">
    <name type="scientific">Scleroderma citrinum Foug A</name>
    <dbReference type="NCBI Taxonomy" id="1036808"/>
    <lineage>
        <taxon>Eukaryota</taxon>
        <taxon>Fungi</taxon>
        <taxon>Dikarya</taxon>
        <taxon>Basidiomycota</taxon>
        <taxon>Agaricomycotina</taxon>
        <taxon>Agaricomycetes</taxon>
        <taxon>Agaricomycetidae</taxon>
        <taxon>Boletales</taxon>
        <taxon>Sclerodermatineae</taxon>
        <taxon>Sclerodermataceae</taxon>
        <taxon>Scleroderma</taxon>
    </lineage>
</organism>
<dbReference type="Proteomes" id="UP000053989">
    <property type="component" value="Unassembled WGS sequence"/>
</dbReference>
<proteinExistence type="predicted"/>
<sequence length="62" mass="6675">MTSGLTDTVPGSNESLALTSYQFQPYPSPSCLRHSNACLDVTMDTGDVSDVAIWISHTVQTK</sequence>
<gene>
    <name evidence="1" type="ORF">SCLCIDRAFT_21307</name>
</gene>
<evidence type="ECO:0000313" key="2">
    <source>
        <dbReference type="Proteomes" id="UP000053989"/>
    </source>
</evidence>
<protein>
    <submittedName>
        <fullName evidence="1">Uncharacterized protein</fullName>
    </submittedName>
</protein>
<evidence type="ECO:0000313" key="1">
    <source>
        <dbReference type="EMBL" id="KIM67418.1"/>
    </source>
</evidence>
<dbReference type="EMBL" id="KN822013">
    <property type="protein sequence ID" value="KIM67418.1"/>
    <property type="molecule type" value="Genomic_DNA"/>
</dbReference>